<accession>A0A066UAL6</accession>
<protein>
    <recommendedName>
        <fullName evidence="6">DUF202 domain-containing protein</fullName>
    </recommendedName>
</protein>
<dbReference type="STRING" id="287986.DV20_15290"/>
<dbReference type="eggNOG" id="ENOG5032EZM">
    <property type="taxonomic scope" value="Bacteria"/>
</dbReference>
<keyword evidence="4 5" id="KW-0472">Membrane</keyword>
<dbReference type="RefSeq" id="WP_043780559.1">
    <property type="nucleotide sequence ID" value="NZ_JMQI01000028.1"/>
</dbReference>
<dbReference type="Pfam" id="PF02656">
    <property type="entry name" value="DUF202"/>
    <property type="match status" value="1"/>
</dbReference>
<comment type="caution">
    <text evidence="7">The sequence shown here is derived from an EMBL/GenBank/DDBJ whole genome shotgun (WGS) entry which is preliminary data.</text>
</comment>
<evidence type="ECO:0000256" key="4">
    <source>
        <dbReference type="ARBA" id="ARBA00023136"/>
    </source>
</evidence>
<dbReference type="AlphaFoldDB" id="A0A066UAL6"/>
<evidence type="ECO:0000259" key="6">
    <source>
        <dbReference type="Pfam" id="PF02656"/>
    </source>
</evidence>
<dbReference type="Proteomes" id="UP000027345">
    <property type="component" value="Unassembled WGS sequence"/>
</dbReference>
<feature type="domain" description="DUF202" evidence="6">
    <location>
        <begin position="6"/>
        <end position="65"/>
    </location>
</feature>
<dbReference type="GO" id="GO:0012505">
    <property type="term" value="C:endomembrane system"/>
    <property type="evidence" value="ECO:0007669"/>
    <property type="project" value="UniProtKB-SubCell"/>
</dbReference>
<keyword evidence="8" id="KW-1185">Reference proteome</keyword>
<evidence type="ECO:0000313" key="8">
    <source>
        <dbReference type="Proteomes" id="UP000027345"/>
    </source>
</evidence>
<evidence type="ECO:0000256" key="5">
    <source>
        <dbReference type="SAM" id="Phobius"/>
    </source>
</evidence>
<dbReference type="EMBL" id="JMQI01000028">
    <property type="protein sequence ID" value="KDN21253.1"/>
    <property type="molecule type" value="Genomic_DNA"/>
</dbReference>
<feature type="transmembrane region" description="Helical" evidence="5">
    <location>
        <begin position="39"/>
        <end position="58"/>
    </location>
</feature>
<evidence type="ECO:0000256" key="1">
    <source>
        <dbReference type="ARBA" id="ARBA00004127"/>
    </source>
</evidence>
<proteinExistence type="predicted"/>
<keyword evidence="2 5" id="KW-0812">Transmembrane</keyword>
<gene>
    <name evidence="7" type="ORF">DV20_15290</name>
</gene>
<evidence type="ECO:0000256" key="2">
    <source>
        <dbReference type="ARBA" id="ARBA00022692"/>
    </source>
</evidence>
<name>A0A066UAL6_9PSEU</name>
<organism evidence="7 8">
    <name type="scientific">Amycolatopsis rifamycinica</name>
    <dbReference type="NCBI Taxonomy" id="287986"/>
    <lineage>
        <taxon>Bacteria</taxon>
        <taxon>Bacillati</taxon>
        <taxon>Actinomycetota</taxon>
        <taxon>Actinomycetes</taxon>
        <taxon>Pseudonocardiales</taxon>
        <taxon>Pseudonocardiaceae</taxon>
        <taxon>Amycolatopsis</taxon>
    </lineage>
</organism>
<evidence type="ECO:0000256" key="3">
    <source>
        <dbReference type="ARBA" id="ARBA00022989"/>
    </source>
</evidence>
<reference evidence="7 8" key="1">
    <citation type="submission" date="2014-05" db="EMBL/GenBank/DDBJ databases">
        <title>Draft genome sequence of Amycolatopsis rifamycinica DSM 46095.</title>
        <authorList>
            <person name="Lal R."/>
            <person name="Saxena A."/>
            <person name="Kumari R."/>
            <person name="Mukherjee U."/>
            <person name="Singh P."/>
            <person name="Sangwan N."/>
            <person name="Mahato N.K."/>
        </authorList>
    </citation>
    <scope>NUCLEOTIDE SEQUENCE [LARGE SCALE GENOMIC DNA]</scope>
    <source>
        <strain evidence="7 8">DSM 46095</strain>
    </source>
</reference>
<dbReference type="InterPro" id="IPR003807">
    <property type="entry name" value="DUF202"/>
</dbReference>
<sequence>MTTPNGAQAERTGLAWRRTALASAACTVLLLHSAAQRHWGGTVIPALLAAGTSALLAAIGMHRERALRAARPAPPSPLLPAIASLAVTVTATSVVVFH</sequence>
<keyword evidence="3 5" id="KW-1133">Transmembrane helix</keyword>
<dbReference type="OrthoDB" id="3701077at2"/>
<evidence type="ECO:0000313" key="7">
    <source>
        <dbReference type="EMBL" id="KDN21253.1"/>
    </source>
</evidence>
<comment type="subcellular location">
    <subcellularLocation>
        <location evidence="1">Endomembrane system</location>
        <topology evidence="1">Multi-pass membrane protein</topology>
    </subcellularLocation>
</comment>